<dbReference type="GO" id="GO:0045944">
    <property type="term" value="P:positive regulation of transcription by RNA polymerase II"/>
    <property type="evidence" value="ECO:0007669"/>
    <property type="project" value="TreeGrafter"/>
</dbReference>
<dbReference type="GO" id="GO:0004879">
    <property type="term" value="F:nuclear receptor activity"/>
    <property type="evidence" value="ECO:0007669"/>
    <property type="project" value="TreeGrafter"/>
</dbReference>
<dbReference type="FunFam" id="3.30.50.10:FF:000030">
    <property type="entry name" value="Nuclear Hormone Receptor family"/>
    <property type="match status" value="1"/>
</dbReference>
<feature type="domain" description="NR LBD" evidence="12">
    <location>
        <begin position="688"/>
        <end position="917"/>
    </location>
</feature>
<dbReference type="InterPro" id="IPR035500">
    <property type="entry name" value="NHR-like_dom_sf"/>
</dbReference>
<evidence type="ECO:0000256" key="10">
    <source>
        <dbReference type="SAM" id="MobiDB-lite"/>
    </source>
</evidence>
<dbReference type="GO" id="GO:0000978">
    <property type="term" value="F:RNA polymerase II cis-regulatory region sequence-specific DNA binding"/>
    <property type="evidence" value="ECO:0007669"/>
    <property type="project" value="TreeGrafter"/>
</dbReference>
<evidence type="ECO:0000256" key="7">
    <source>
        <dbReference type="ARBA" id="ARBA00023163"/>
    </source>
</evidence>
<dbReference type="PRINTS" id="PR00047">
    <property type="entry name" value="STROIDFINGER"/>
</dbReference>
<protein>
    <submittedName>
        <fullName evidence="13">Uncharacterized protein</fullName>
    </submittedName>
</protein>
<evidence type="ECO:0000256" key="9">
    <source>
        <dbReference type="ARBA" id="ARBA00023242"/>
    </source>
</evidence>
<dbReference type="InterPro" id="IPR000536">
    <property type="entry name" value="Nucl_hrmn_rcpt_lig-bd"/>
</dbReference>
<evidence type="ECO:0000259" key="12">
    <source>
        <dbReference type="PROSITE" id="PS51843"/>
    </source>
</evidence>
<feature type="region of interest" description="Disordered" evidence="10">
    <location>
        <begin position="470"/>
        <end position="497"/>
    </location>
</feature>
<evidence type="ECO:0000256" key="1">
    <source>
        <dbReference type="ARBA" id="ARBA00005993"/>
    </source>
</evidence>
<keyword evidence="9" id="KW-0539">Nucleus</keyword>
<evidence type="ECO:0000313" key="13">
    <source>
        <dbReference type="EMBL" id="KAH3887221.1"/>
    </source>
</evidence>
<sequence>MPAGAIPFPFGMCRICKDKATGVHYGVATCEGCKGFFKRSITRGDKYKCFFGGECGLNPKNRNRCKSCRFRLCLETGMSVEAVRMGRIPKVEKEKALEVFKQEGSDFNKIELSVEQTGSGCYDFKFNPKHGEKSSERCTDASPVDPNLVKANLTYFDSNGETSEKMVAPNGKDDNFETKKDHGPKFNSTGDHDSSGHFVSEVKHDAIAKVTSEESAHLHAIAKVTSEESAHLHAYNMAHEKASPIAHTPLNHSNFETTEHNLNTPKRYISSVASMKSKHLIAERWKSEQESITAKTEFDKCVVSYSQPLSKILNRSVSFGAVSFPPSSQQLDTLHYESDHSNPITLSDPEVCLPLDLTNACEHKGSRNSTGFNNFVTDSSRSPSISHKSSSYTLPEVQFNDSGVLTTSKFCGQLGMKVHPGDFTPTRTINTSPHYHRSTEGTESESAADDKVLFGPSEFPSKCGLMVEEESMPGTGRCSPSPSCFSRGSGGSGSSKSSIYSPILIKLLIEQVMETGGTEIFERLRKRLELSNMDSETCYRIISLLKEASGRTISDANSESSEVFHSTCSTISENKKERLAKFLEDVSCTFNVSANFGISHKRRFSECSLFESFENLDVYKHDKEKHESRKSFSSGIHPSEKIGSPKLHRQNHNNKISVLIGGNTSDDIADDVEDPFVEKMTTLYNGLNLGQKILFRLKPEHREKMRLFRMGMLKLRVMTDSDEDVKLVYEKLINGIPDLSQRVLGFCESVPGFSSFSKHDQDKLMKRAYYDLWTLSYAEYFQNGKSYWILPTGEIYSAPAMRKILNDRIVDTVMTFSDQFNALNLTDLEIAILCAIRLTASETEVLLDKPAIDALHSDLLQLLSWEVQKYHMEAHDYVLAAIARLMPLVDEINCIQKEIIGKFSTQFPKQTECSRDN</sequence>
<keyword evidence="4" id="KW-0862">Zinc</keyword>
<organism evidence="13 14">
    <name type="scientific">Dreissena polymorpha</name>
    <name type="common">Zebra mussel</name>
    <name type="synonym">Mytilus polymorpha</name>
    <dbReference type="NCBI Taxonomy" id="45954"/>
    <lineage>
        <taxon>Eukaryota</taxon>
        <taxon>Metazoa</taxon>
        <taxon>Spiralia</taxon>
        <taxon>Lophotrochozoa</taxon>
        <taxon>Mollusca</taxon>
        <taxon>Bivalvia</taxon>
        <taxon>Autobranchia</taxon>
        <taxon>Heteroconchia</taxon>
        <taxon>Euheterodonta</taxon>
        <taxon>Imparidentia</taxon>
        <taxon>Neoheterodontei</taxon>
        <taxon>Myida</taxon>
        <taxon>Dreissenoidea</taxon>
        <taxon>Dreissenidae</taxon>
        <taxon>Dreissena</taxon>
    </lineage>
</organism>
<accession>A0A9D4S015</accession>
<keyword evidence="3" id="KW-0863">Zinc-finger</keyword>
<feature type="region of interest" description="Disordered" evidence="10">
    <location>
        <begin position="629"/>
        <end position="648"/>
    </location>
</feature>
<dbReference type="SUPFAM" id="SSF57716">
    <property type="entry name" value="Glucocorticoid receptor-like (DNA-binding domain)"/>
    <property type="match status" value="1"/>
</dbReference>
<dbReference type="GO" id="GO:0008270">
    <property type="term" value="F:zinc ion binding"/>
    <property type="evidence" value="ECO:0007669"/>
    <property type="project" value="UniProtKB-KW"/>
</dbReference>
<reference evidence="13" key="2">
    <citation type="submission" date="2020-11" db="EMBL/GenBank/DDBJ databases">
        <authorList>
            <person name="McCartney M.A."/>
            <person name="Auch B."/>
            <person name="Kono T."/>
            <person name="Mallez S."/>
            <person name="Becker A."/>
            <person name="Gohl D.M."/>
            <person name="Silverstein K.A.T."/>
            <person name="Koren S."/>
            <person name="Bechman K.B."/>
            <person name="Herman A."/>
            <person name="Abrahante J.E."/>
            <person name="Garbe J."/>
        </authorList>
    </citation>
    <scope>NUCLEOTIDE SEQUENCE</scope>
    <source>
        <strain evidence="13">Duluth1</strain>
        <tissue evidence="13">Whole animal</tissue>
    </source>
</reference>
<dbReference type="Gene3D" id="3.30.50.10">
    <property type="entry name" value="Erythroid Transcription Factor GATA-1, subunit A"/>
    <property type="match status" value="1"/>
</dbReference>
<dbReference type="PROSITE" id="PS51030">
    <property type="entry name" value="NUCLEAR_REC_DBD_2"/>
    <property type="match status" value="1"/>
</dbReference>
<proteinExistence type="inferred from homology"/>
<dbReference type="SUPFAM" id="SSF48508">
    <property type="entry name" value="Nuclear receptor ligand-binding domain"/>
    <property type="match status" value="1"/>
</dbReference>
<feature type="compositionally biased region" description="Low complexity" evidence="10">
    <location>
        <begin position="476"/>
        <end position="487"/>
    </location>
</feature>
<dbReference type="InterPro" id="IPR013088">
    <property type="entry name" value="Znf_NHR/GATA"/>
</dbReference>
<dbReference type="EMBL" id="JAIWYP010000001">
    <property type="protein sequence ID" value="KAH3887221.1"/>
    <property type="molecule type" value="Genomic_DNA"/>
</dbReference>
<dbReference type="OrthoDB" id="5771769at2759"/>
<feature type="domain" description="Nuclear receptor" evidence="11">
    <location>
        <begin position="10"/>
        <end position="85"/>
    </location>
</feature>
<dbReference type="PROSITE" id="PS00031">
    <property type="entry name" value="NUCLEAR_REC_DBD_1"/>
    <property type="match status" value="1"/>
</dbReference>
<feature type="compositionally biased region" description="Basic and acidic residues" evidence="10">
    <location>
        <begin position="171"/>
        <end position="194"/>
    </location>
</feature>
<evidence type="ECO:0000256" key="3">
    <source>
        <dbReference type="ARBA" id="ARBA00022771"/>
    </source>
</evidence>
<evidence type="ECO:0000256" key="6">
    <source>
        <dbReference type="ARBA" id="ARBA00023125"/>
    </source>
</evidence>
<comment type="similarity">
    <text evidence="1">Belongs to the nuclear hormone receptor family.</text>
</comment>
<dbReference type="AlphaFoldDB" id="A0A9D4S015"/>
<evidence type="ECO:0000256" key="5">
    <source>
        <dbReference type="ARBA" id="ARBA00023015"/>
    </source>
</evidence>
<keyword evidence="6" id="KW-0238">DNA-binding</keyword>
<dbReference type="GO" id="GO:0009755">
    <property type="term" value="P:hormone-mediated signaling pathway"/>
    <property type="evidence" value="ECO:0007669"/>
    <property type="project" value="TreeGrafter"/>
</dbReference>
<evidence type="ECO:0000256" key="8">
    <source>
        <dbReference type="ARBA" id="ARBA00023170"/>
    </source>
</evidence>
<dbReference type="PROSITE" id="PS51843">
    <property type="entry name" value="NR_LBD"/>
    <property type="match status" value="1"/>
</dbReference>
<feature type="region of interest" description="Disordered" evidence="10">
    <location>
        <begin position="422"/>
        <end position="449"/>
    </location>
</feature>
<dbReference type="GO" id="GO:0030154">
    <property type="term" value="P:cell differentiation"/>
    <property type="evidence" value="ECO:0007669"/>
    <property type="project" value="TreeGrafter"/>
</dbReference>
<feature type="region of interest" description="Disordered" evidence="10">
    <location>
        <begin position="160"/>
        <end position="194"/>
    </location>
</feature>
<keyword evidence="8" id="KW-0675">Receptor</keyword>
<dbReference type="PANTHER" id="PTHR24082">
    <property type="entry name" value="NUCLEAR HORMONE RECEPTOR"/>
    <property type="match status" value="1"/>
</dbReference>
<keyword evidence="7" id="KW-0804">Transcription</keyword>
<dbReference type="InterPro" id="IPR001628">
    <property type="entry name" value="Znf_hrmn_rcpt"/>
</dbReference>
<gene>
    <name evidence="13" type="ORF">DPMN_011237</name>
</gene>
<dbReference type="CDD" id="cd06916">
    <property type="entry name" value="NR_DBD_like"/>
    <property type="match status" value="1"/>
</dbReference>
<evidence type="ECO:0000259" key="11">
    <source>
        <dbReference type="PROSITE" id="PS51030"/>
    </source>
</evidence>
<evidence type="ECO:0000313" key="14">
    <source>
        <dbReference type="Proteomes" id="UP000828390"/>
    </source>
</evidence>
<dbReference type="SMART" id="SM00399">
    <property type="entry name" value="ZnF_C4"/>
    <property type="match status" value="1"/>
</dbReference>
<name>A0A9D4S015_DREPO</name>
<evidence type="ECO:0000256" key="4">
    <source>
        <dbReference type="ARBA" id="ARBA00022833"/>
    </source>
</evidence>
<keyword evidence="2" id="KW-0479">Metal-binding</keyword>
<evidence type="ECO:0000256" key="2">
    <source>
        <dbReference type="ARBA" id="ARBA00022723"/>
    </source>
</evidence>
<reference evidence="13" key="1">
    <citation type="journal article" date="2019" name="bioRxiv">
        <title>The Genome of the Zebra Mussel, Dreissena polymorpha: A Resource for Invasive Species Research.</title>
        <authorList>
            <person name="McCartney M.A."/>
            <person name="Auch B."/>
            <person name="Kono T."/>
            <person name="Mallez S."/>
            <person name="Zhang Y."/>
            <person name="Obille A."/>
            <person name="Becker A."/>
            <person name="Abrahante J.E."/>
            <person name="Garbe J."/>
            <person name="Badalamenti J.P."/>
            <person name="Herman A."/>
            <person name="Mangelson H."/>
            <person name="Liachko I."/>
            <person name="Sullivan S."/>
            <person name="Sone E.D."/>
            <person name="Koren S."/>
            <person name="Silverstein K.A.T."/>
            <person name="Beckman K.B."/>
            <person name="Gohl D.M."/>
        </authorList>
    </citation>
    <scope>NUCLEOTIDE SEQUENCE</scope>
    <source>
        <strain evidence="13">Duluth1</strain>
        <tissue evidence="13">Whole animal</tissue>
    </source>
</reference>
<dbReference type="GO" id="GO:0000122">
    <property type="term" value="P:negative regulation of transcription by RNA polymerase II"/>
    <property type="evidence" value="ECO:0007669"/>
    <property type="project" value="TreeGrafter"/>
</dbReference>
<dbReference type="Gene3D" id="1.10.565.10">
    <property type="entry name" value="Retinoid X Receptor"/>
    <property type="match status" value="1"/>
</dbReference>
<comment type="caution">
    <text evidence="13">The sequence shown here is derived from an EMBL/GenBank/DDBJ whole genome shotgun (WGS) entry which is preliminary data.</text>
</comment>
<keyword evidence="14" id="KW-1185">Reference proteome</keyword>
<dbReference type="Pfam" id="PF00105">
    <property type="entry name" value="zf-C4"/>
    <property type="match status" value="1"/>
</dbReference>
<keyword evidence="5" id="KW-0805">Transcription regulation</keyword>
<dbReference type="PANTHER" id="PTHR24082:SF473">
    <property type="entry name" value="ECDYSONE-INDUCED PROTEIN 75B, ISOFORM B"/>
    <property type="match status" value="1"/>
</dbReference>
<dbReference type="InterPro" id="IPR050234">
    <property type="entry name" value="Nuclear_hormone_rcpt_NR1"/>
</dbReference>
<dbReference type="Proteomes" id="UP000828390">
    <property type="component" value="Unassembled WGS sequence"/>
</dbReference>